<keyword evidence="5" id="KW-0169">Cobalamin biosynthesis</keyword>
<organism evidence="10 11">
    <name type="scientific">Iodidimonas nitroreducens</name>
    <dbReference type="NCBI Taxonomy" id="1236968"/>
    <lineage>
        <taxon>Bacteria</taxon>
        <taxon>Pseudomonadati</taxon>
        <taxon>Pseudomonadota</taxon>
        <taxon>Alphaproteobacteria</taxon>
        <taxon>Iodidimonadales</taxon>
        <taxon>Iodidimonadaceae</taxon>
        <taxon>Iodidimonas</taxon>
    </lineage>
</organism>
<evidence type="ECO:0000256" key="3">
    <source>
        <dbReference type="ARBA" id="ARBA00006263"/>
    </source>
</evidence>
<keyword evidence="6 9" id="KW-0812">Transmembrane</keyword>
<dbReference type="GO" id="GO:0048472">
    <property type="term" value="F:threonine-phosphate decarboxylase activity"/>
    <property type="evidence" value="ECO:0007669"/>
    <property type="project" value="InterPro"/>
</dbReference>
<feature type="transmembrane region" description="Helical" evidence="9">
    <location>
        <begin position="209"/>
        <end position="237"/>
    </location>
</feature>
<feature type="transmembrane region" description="Helical" evidence="9">
    <location>
        <begin position="172"/>
        <end position="189"/>
    </location>
</feature>
<dbReference type="InterPro" id="IPR004485">
    <property type="entry name" value="Cobalamin_biosynth_CobD/CbiB"/>
</dbReference>
<comment type="subcellular location">
    <subcellularLocation>
        <location evidence="1">Cell membrane</location>
        <topology evidence="1">Multi-pass membrane protein</topology>
    </subcellularLocation>
</comment>
<evidence type="ECO:0000313" key="11">
    <source>
        <dbReference type="Proteomes" id="UP000324996"/>
    </source>
</evidence>
<evidence type="ECO:0000256" key="7">
    <source>
        <dbReference type="ARBA" id="ARBA00022989"/>
    </source>
</evidence>
<evidence type="ECO:0000256" key="4">
    <source>
        <dbReference type="ARBA" id="ARBA00022475"/>
    </source>
</evidence>
<feature type="transmembrane region" description="Helical" evidence="9">
    <location>
        <begin position="96"/>
        <end position="115"/>
    </location>
</feature>
<dbReference type="EMBL" id="BKCN01000012">
    <property type="protein sequence ID" value="GER04616.1"/>
    <property type="molecule type" value="Genomic_DNA"/>
</dbReference>
<keyword evidence="7 9" id="KW-1133">Transmembrane helix</keyword>
<keyword evidence="4" id="KW-1003">Cell membrane</keyword>
<keyword evidence="8 9" id="KW-0472">Membrane</keyword>
<evidence type="ECO:0000313" key="10">
    <source>
        <dbReference type="EMBL" id="GER04616.1"/>
    </source>
</evidence>
<name>A0A5A7NCB9_9PROT</name>
<evidence type="ECO:0000256" key="9">
    <source>
        <dbReference type="SAM" id="Phobius"/>
    </source>
</evidence>
<evidence type="ECO:0000256" key="2">
    <source>
        <dbReference type="ARBA" id="ARBA00004953"/>
    </source>
</evidence>
<dbReference type="GO" id="GO:0005886">
    <property type="term" value="C:plasma membrane"/>
    <property type="evidence" value="ECO:0007669"/>
    <property type="project" value="UniProtKB-SubCell"/>
</dbReference>
<proteinExistence type="inferred from homology"/>
<evidence type="ECO:0000256" key="8">
    <source>
        <dbReference type="ARBA" id="ARBA00023136"/>
    </source>
</evidence>
<sequence length="332" mass="36125">MTGGDLPFASLSGAMVIVLALVFNLIFCSSSRISRVFSFPMTWASGLIAKMESRYNQPSHDDRMRRADSLSVAVFLLIFGLLCGFLLSIALAQFPYAWIIKAMFLASLINLRPMLERLRLMANSLALGLEEGRAMLTLLTGRDTSRMNESALSAAAIESGAMGFVQGHIAPILWFVLGGFPALIAYKLLDTASIMIDEQSDHARSFGTYPRAFSAAFLLPATVLSAPFLLLGSLVLWPGRTIQALRILCRNHRYAWPVFSPAIAVFSGSLGVRLGGPVCIGSHQRKGDFFGGQLAEPGIRDITISRTLYAISCAILVLMLFILEYAASFISL</sequence>
<dbReference type="Pfam" id="PF03186">
    <property type="entry name" value="CobD_Cbib"/>
    <property type="match status" value="1"/>
</dbReference>
<comment type="similarity">
    <text evidence="3">Belongs to the CobD/CbiB family.</text>
</comment>
<feature type="transmembrane region" description="Helical" evidence="9">
    <location>
        <begin position="70"/>
        <end position="90"/>
    </location>
</feature>
<evidence type="ECO:0000256" key="1">
    <source>
        <dbReference type="ARBA" id="ARBA00004651"/>
    </source>
</evidence>
<comment type="caution">
    <text evidence="10">The sequence shown here is derived from an EMBL/GenBank/DDBJ whole genome shotgun (WGS) entry which is preliminary data.</text>
</comment>
<reference evidence="10 11" key="1">
    <citation type="submission" date="2019-09" db="EMBL/GenBank/DDBJ databases">
        <title>NBRP : Genome information of microbial organism related human and environment.</title>
        <authorList>
            <person name="Hattori M."/>
            <person name="Oshima K."/>
            <person name="Inaba H."/>
            <person name="Suda W."/>
            <person name="Sakamoto M."/>
            <person name="Iino T."/>
            <person name="Kitahara M."/>
            <person name="Oshida Y."/>
            <person name="Iida T."/>
            <person name="Kudo T."/>
            <person name="Itoh T."/>
            <person name="Ohkuma M."/>
        </authorList>
    </citation>
    <scope>NUCLEOTIDE SEQUENCE [LARGE SCALE GENOMIC DNA]</scope>
    <source>
        <strain evidence="10 11">Q-1</strain>
    </source>
</reference>
<dbReference type="Proteomes" id="UP000324996">
    <property type="component" value="Unassembled WGS sequence"/>
</dbReference>
<feature type="transmembrane region" description="Helical" evidence="9">
    <location>
        <begin position="6"/>
        <end position="27"/>
    </location>
</feature>
<protein>
    <submittedName>
        <fullName evidence="10">Cobalamin biosynthesis protein CobD</fullName>
    </submittedName>
</protein>
<feature type="transmembrane region" description="Helical" evidence="9">
    <location>
        <begin position="308"/>
        <end position="330"/>
    </location>
</feature>
<keyword evidence="11" id="KW-1185">Reference proteome</keyword>
<comment type="pathway">
    <text evidence="2">Cofactor biosynthesis; adenosylcobalamin biosynthesis.</text>
</comment>
<dbReference type="PANTHER" id="PTHR34308">
    <property type="entry name" value="COBALAMIN BIOSYNTHESIS PROTEIN CBIB"/>
    <property type="match status" value="1"/>
</dbReference>
<dbReference type="UniPathway" id="UPA00148"/>
<dbReference type="RefSeq" id="WP_042085445.1">
    <property type="nucleotide sequence ID" value="NZ_BKCN01000012.1"/>
</dbReference>
<evidence type="ECO:0000256" key="5">
    <source>
        <dbReference type="ARBA" id="ARBA00022573"/>
    </source>
</evidence>
<dbReference type="PANTHER" id="PTHR34308:SF1">
    <property type="entry name" value="COBALAMIN BIOSYNTHESIS PROTEIN CBIB"/>
    <property type="match status" value="1"/>
</dbReference>
<dbReference type="GO" id="GO:0009236">
    <property type="term" value="P:cobalamin biosynthetic process"/>
    <property type="evidence" value="ECO:0007669"/>
    <property type="project" value="UniProtKB-UniPathway"/>
</dbReference>
<evidence type="ECO:0000256" key="6">
    <source>
        <dbReference type="ARBA" id="ARBA00022692"/>
    </source>
</evidence>
<accession>A0A5A7NCB9</accession>
<dbReference type="AlphaFoldDB" id="A0A5A7NCB9"/>
<gene>
    <name evidence="10" type="primary">cobD</name>
    <name evidence="10" type="ORF">JCM17846_22980</name>
</gene>